<accession>A0ABN7RQQ5</accession>
<dbReference type="EMBL" id="OU015568">
    <property type="protein sequence ID" value="CAG5080550.1"/>
    <property type="molecule type" value="Genomic_DNA"/>
</dbReference>
<evidence type="ECO:0000256" key="1">
    <source>
        <dbReference type="SAM" id="SignalP"/>
    </source>
</evidence>
<keyword evidence="1" id="KW-0732">Signal</keyword>
<name>A0ABN7RQQ5_OIKDI</name>
<feature type="signal peptide" evidence="1">
    <location>
        <begin position="1"/>
        <end position="17"/>
    </location>
</feature>
<sequence>MIKSIATFSALAAVARAQTYPYPSLTPTGDQWTAWSEWAGCDNLSLEDFCSFPDNYLANSVRYRECRLIDSEDHEWDPAQNASQVQPPKGDPAQTLNFDGLLTNGKQESPSNNPVLRFDSLAILDWRKLEAAISTDPELFRPYIPAPYKRIVFEFALCINVHKCPKPLPWSSWNCHCLGTGEDNTENLPFADVTPARPPDHEFNFARIGTETTESLAILLEGALRITRKTEALSSRINV</sequence>
<proteinExistence type="predicted"/>
<organism evidence="2 3">
    <name type="scientific">Oikopleura dioica</name>
    <name type="common">Tunicate</name>
    <dbReference type="NCBI Taxonomy" id="34765"/>
    <lineage>
        <taxon>Eukaryota</taxon>
        <taxon>Metazoa</taxon>
        <taxon>Chordata</taxon>
        <taxon>Tunicata</taxon>
        <taxon>Appendicularia</taxon>
        <taxon>Copelata</taxon>
        <taxon>Oikopleuridae</taxon>
        <taxon>Oikopleura</taxon>
    </lineage>
</organism>
<reference evidence="2 3" key="1">
    <citation type="submission" date="2021-04" db="EMBL/GenBank/DDBJ databases">
        <authorList>
            <person name="Bliznina A."/>
        </authorList>
    </citation>
    <scope>NUCLEOTIDE SEQUENCE [LARGE SCALE GENOMIC DNA]</scope>
</reference>
<protein>
    <submittedName>
        <fullName evidence="2">Oidioi.mRNA.OKI2018_I69.PAR.g9642.t1.cds</fullName>
    </submittedName>
</protein>
<dbReference type="Proteomes" id="UP001158576">
    <property type="component" value="Chromosome PAR"/>
</dbReference>
<gene>
    <name evidence="2" type="ORF">OKIOD_LOCUS1200</name>
</gene>
<evidence type="ECO:0000313" key="3">
    <source>
        <dbReference type="Proteomes" id="UP001158576"/>
    </source>
</evidence>
<evidence type="ECO:0000313" key="2">
    <source>
        <dbReference type="EMBL" id="CAG5080550.1"/>
    </source>
</evidence>
<feature type="chain" id="PRO_5046885985" evidence="1">
    <location>
        <begin position="18"/>
        <end position="239"/>
    </location>
</feature>
<keyword evidence="3" id="KW-1185">Reference proteome</keyword>